<feature type="transmembrane region" description="Helical" evidence="10">
    <location>
        <begin position="29"/>
        <end position="48"/>
    </location>
</feature>
<evidence type="ECO:0000256" key="5">
    <source>
        <dbReference type="ARBA" id="ARBA00022960"/>
    </source>
</evidence>
<evidence type="ECO:0000256" key="3">
    <source>
        <dbReference type="ARBA" id="ARBA00022475"/>
    </source>
</evidence>
<evidence type="ECO:0000256" key="6">
    <source>
        <dbReference type="ARBA" id="ARBA00022984"/>
    </source>
</evidence>
<dbReference type="InterPro" id="IPR036138">
    <property type="entry name" value="PBP_dimer_sf"/>
</dbReference>
<dbReference type="Proteomes" id="UP000016057">
    <property type="component" value="Unassembled WGS sequence"/>
</dbReference>
<dbReference type="Pfam" id="PF00905">
    <property type="entry name" value="Transpeptidase"/>
    <property type="match status" value="1"/>
</dbReference>
<dbReference type="InterPro" id="IPR012338">
    <property type="entry name" value="Beta-lactam/transpept-like"/>
</dbReference>
<feature type="domain" description="Penicillin-binding protein dimerisation" evidence="12">
    <location>
        <begin position="74"/>
        <end position="312"/>
    </location>
</feature>
<dbReference type="PANTHER" id="PTHR30627:SF2">
    <property type="entry name" value="PEPTIDOGLYCAN D,D-TRANSPEPTIDASE MRDA"/>
    <property type="match status" value="1"/>
</dbReference>
<evidence type="ECO:0000256" key="2">
    <source>
        <dbReference type="ARBA" id="ARBA00007171"/>
    </source>
</evidence>
<evidence type="ECO:0000256" key="9">
    <source>
        <dbReference type="ARBA" id="ARBA00023316"/>
    </source>
</evidence>
<feature type="domain" description="Penicillin-binding protein transpeptidase" evidence="11">
    <location>
        <begin position="358"/>
        <end position="697"/>
    </location>
</feature>
<keyword evidence="6" id="KW-0573">Peptidoglycan synthesis</keyword>
<keyword evidence="3" id="KW-1003">Cell membrane</keyword>
<evidence type="ECO:0000313" key="14">
    <source>
        <dbReference type="Proteomes" id="UP000016057"/>
    </source>
</evidence>
<evidence type="ECO:0000259" key="11">
    <source>
        <dbReference type="Pfam" id="PF00905"/>
    </source>
</evidence>
<name>K8ZML0_9ENTE</name>
<evidence type="ECO:0000256" key="4">
    <source>
        <dbReference type="ARBA" id="ARBA00022692"/>
    </source>
</evidence>
<dbReference type="GO" id="GO:0071972">
    <property type="term" value="F:peptidoglycan L,D-transpeptidase activity"/>
    <property type="evidence" value="ECO:0007669"/>
    <property type="project" value="TreeGrafter"/>
</dbReference>
<dbReference type="GO" id="GO:0016757">
    <property type="term" value="F:glycosyltransferase activity"/>
    <property type="evidence" value="ECO:0007669"/>
    <property type="project" value="UniProtKB-KW"/>
</dbReference>
<proteinExistence type="inferred from homology"/>
<dbReference type="GO" id="GO:0005886">
    <property type="term" value="C:plasma membrane"/>
    <property type="evidence" value="ECO:0007669"/>
    <property type="project" value="UniProtKB-SubCell"/>
</dbReference>
<dbReference type="InterPro" id="IPR005311">
    <property type="entry name" value="PBP_dimer"/>
</dbReference>
<evidence type="ECO:0000256" key="1">
    <source>
        <dbReference type="ARBA" id="ARBA00004162"/>
    </source>
</evidence>
<sequence length="711" mass="79080">MKKPYIPFRKNTRKQKTDNTSTGHIAFRLNLLSTISFILLFILVVQLFRLDVVDYKKFEARLNDEHETIVKLNNAPRGSIYDNAGKVLVTNKANQAIIYTKPRGATTQQMAEVANRLSKLITMPTKNITERDKKDYYLAYQKHNEEVLDRIPKNELIKTGEDPGKTYQLQLKYVSKSDIDYNQQQKEAVAIYKKLNGAQTLTPTVVKNSDVTNEEIAVVGENEDKLDGVATSVDWTRSYTKASDSMRSILGTVSSEKTGLPADLAKEYLAKGYSLNDRVGLSYLEKTYESYLHGVNGKVEIFTNNKQEIVKQEVVKEPEKGDNLKLTIDAEFQEKLNDIVKRYAQNIVGSSPCSEGAYVVVTNPKTGGIIGISGYSRDPKTGEIDEDTLGTINKAFIPGSVVKPATITSGYENKVISDNQTFIDQPLVIGQGAGAVRKSSVFNRYGQVPVNAVKALEVSSNVYMMNIVFAMLGQHYTPNMVMSEDISPIKKLRKTYAEYGLGAETGVDVNGESTGLINKQFYDKDGNLIPGTQGNMLDLSYGNYDTYTPLQLAQYTSTIYNDGKRIAPHFVEGIYANNSEGGLGKEIKKITPKVMNTIHLTQDQWNILHEGMYQVVHGAQGTATDLQGCKYNISAKTGTAETSGYNRASGRYESTLNLNLISYINKRGDTDAKLSVTVVLPKVSENSHENVALAKEVYDLYYKLYGNKEQQ</sequence>
<dbReference type="SUPFAM" id="SSF56519">
    <property type="entry name" value="Penicillin binding protein dimerisation domain"/>
    <property type="match status" value="1"/>
</dbReference>
<dbReference type="GO" id="GO:0051301">
    <property type="term" value="P:cell division"/>
    <property type="evidence" value="ECO:0007669"/>
    <property type="project" value="UniProtKB-KW"/>
</dbReference>
<dbReference type="STRING" id="1234409.C683_1131"/>
<dbReference type="GO" id="GO:0008360">
    <property type="term" value="P:regulation of cell shape"/>
    <property type="evidence" value="ECO:0007669"/>
    <property type="project" value="UniProtKB-KW"/>
</dbReference>
<evidence type="ECO:0000259" key="12">
    <source>
        <dbReference type="Pfam" id="PF03717"/>
    </source>
</evidence>
<keyword evidence="8 10" id="KW-0472">Membrane</keyword>
<dbReference type="Pfam" id="PF03717">
    <property type="entry name" value="PBP_dimer"/>
    <property type="match status" value="1"/>
</dbReference>
<evidence type="ECO:0000256" key="7">
    <source>
        <dbReference type="ARBA" id="ARBA00022989"/>
    </source>
</evidence>
<comment type="caution">
    <text evidence="13">The sequence shown here is derived from an EMBL/GenBank/DDBJ whole genome shotgun (WGS) entry which is preliminary data.</text>
</comment>
<dbReference type="EMBL" id="AMYT01000022">
    <property type="protein sequence ID" value="EKU26856.1"/>
    <property type="molecule type" value="Genomic_DNA"/>
</dbReference>
<dbReference type="Gene3D" id="3.40.710.10">
    <property type="entry name" value="DD-peptidase/beta-lactamase superfamily"/>
    <property type="match status" value="1"/>
</dbReference>
<dbReference type="Gene3D" id="1.10.10.1230">
    <property type="entry name" value="Penicillin-binding protein, N-terminal non-catalytic domain, head sub-domain"/>
    <property type="match status" value="1"/>
</dbReference>
<keyword evidence="13" id="KW-0808">Transferase</keyword>
<dbReference type="EC" id="2.4.1.129" evidence="13"/>
<dbReference type="Gene3D" id="3.90.1310.10">
    <property type="entry name" value="Penicillin-binding protein 2a (Domain 2)"/>
    <property type="match status" value="1"/>
</dbReference>
<keyword evidence="13" id="KW-0132">Cell division</keyword>
<reference evidence="13 14" key="1">
    <citation type="journal article" date="2013" name="Genome Announc.">
        <title>Draft Genome Sequence of Catellicoccus marimammalium, a Novel Species Commonly Found in Gull Feces.</title>
        <authorList>
            <person name="Weigand M.R."/>
            <person name="Ryu H."/>
            <person name="Bozcek L."/>
            <person name="Konstantinidis K.T."/>
            <person name="Santo Domingo J.W."/>
        </authorList>
    </citation>
    <scope>NUCLEOTIDE SEQUENCE [LARGE SCALE GENOMIC DNA]</scope>
    <source>
        <strain evidence="13 14">M35/04/3</strain>
    </source>
</reference>
<dbReference type="InterPro" id="IPR001460">
    <property type="entry name" value="PCN-bd_Tpept"/>
</dbReference>
<evidence type="ECO:0000313" key="13">
    <source>
        <dbReference type="EMBL" id="EKU26856.1"/>
    </source>
</evidence>
<dbReference type="SUPFAM" id="SSF56601">
    <property type="entry name" value="beta-lactamase/transpeptidase-like"/>
    <property type="match status" value="1"/>
</dbReference>
<keyword evidence="14" id="KW-1185">Reference proteome</keyword>
<dbReference type="GO" id="GO:0071555">
    <property type="term" value="P:cell wall organization"/>
    <property type="evidence" value="ECO:0007669"/>
    <property type="project" value="UniProtKB-KW"/>
</dbReference>
<dbReference type="RefSeq" id="WP_009491932.1">
    <property type="nucleotide sequence ID" value="NZ_AMYT01000022.1"/>
</dbReference>
<comment type="similarity">
    <text evidence="2">Belongs to the transpeptidase family.</text>
</comment>
<dbReference type="OrthoDB" id="9770103at2"/>
<organism evidence="13 14">
    <name type="scientific">Catellicoccus marimammalium M35/04/3</name>
    <dbReference type="NCBI Taxonomy" id="1234409"/>
    <lineage>
        <taxon>Bacteria</taxon>
        <taxon>Bacillati</taxon>
        <taxon>Bacillota</taxon>
        <taxon>Bacilli</taxon>
        <taxon>Lactobacillales</taxon>
        <taxon>Enterococcaceae</taxon>
        <taxon>Catellicoccus</taxon>
    </lineage>
</organism>
<dbReference type="GO" id="GO:0009252">
    <property type="term" value="P:peptidoglycan biosynthetic process"/>
    <property type="evidence" value="ECO:0007669"/>
    <property type="project" value="UniProtKB-KW"/>
</dbReference>
<dbReference type="GO" id="GO:0008658">
    <property type="term" value="F:penicillin binding"/>
    <property type="evidence" value="ECO:0007669"/>
    <property type="project" value="InterPro"/>
</dbReference>
<evidence type="ECO:0000256" key="10">
    <source>
        <dbReference type="SAM" id="Phobius"/>
    </source>
</evidence>
<dbReference type="PANTHER" id="PTHR30627">
    <property type="entry name" value="PEPTIDOGLYCAN D,D-TRANSPEPTIDASE"/>
    <property type="match status" value="1"/>
</dbReference>
<keyword evidence="4 10" id="KW-0812">Transmembrane</keyword>
<dbReference type="InterPro" id="IPR050515">
    <property type="entry name" value="Beta-lactam/transpept"/>
</dbReference>
<keyword evidence="9" id="KW-0961">Cell wall biogenesis/degradation</keyword>
<accession>K8ZML0</accession>
<keyword evidence="13" id="KW-0131">Cell cycle</keyword>
<keyword evidence="7 10" id="KW-1133">Transmembrane helix</keyword>
<keyword evidence="5" id="KW-0133">Cell shape</keyword>
<gene>
    <name evidence="13" type="ORF">C683_1131</name>
</gene>
<dbReference type="eggNOG" id="COG0768">
    <property type="taxonomic scope" value="Bacteria"/>
</dbReference>
<evidence type="ECO:0000256" key="8">
    <source>
        <dbReference type="ARBA" id="ARBA00023136"/>
    </source>
</evidence>
<protein>
    <submittedName>
        <fullName evidence="13">Peptidoglycan synthetase cell division protein FtsI</fullName>
        <ecNumber evidence="13">2.4.1.129</ecNumber>
    </submittedName>
</protein>
<comment type="subcellular location">
    <subcellularLocation>
        <location evidence="1">Cell membrane</location>
        <topology evidence="1">Single-pass membrane protein</topology>
    </subcellularLocation>
</comment>
<keyword evidence="13" id="KW-0328">Glycosyltransferase</keyword>
<dbReference type="PATRIC" id="fig|1234409.3.peg.1083"/>
<dbReference type="AlphaFoldDB" id="K8ZML0"/>